<feature type="compositionally biased region" description="Basic residues" evidence="1">
    <location>
        <begin position="146"/>
        <end position="155"/>
    </location>
</feature>
<sequence>MASFTNVTMFPSLNKYEIPCYSIEQAIPWEFIMEIEEKLSGVVHLSVSNSNFWDVELRKVDGRTWLEEEYSCHVNKLDKPKEERFKKHLEDECGEEESTDISSAESEEEESMDIMEIPKTTSRKNFKQSRVPRKLRTAEESEATSSKKKFNPRKKHIEEECKEDESMDIPVSASHKKFNPFGVLLRLSLAEKDRVTALAKSYKT</sequence>
<evidence type="ECO:0000256" key="1">
    <source>
        <dbReference type="SAM" id="MobiDB-lite"/>
    </source>
</evidence>
<dbReference type="AlphaFoldDB" id="A0A7J7PCW7"/>
<dbReference type="OrthoDB" id="623918at2759"/>
<comment type="caution">
    <text evidence="2">The sequence shown here is derived from an EMBL/GenBank/DDBJ whole genome shotgun (WGS) entry which is preliminary data.</text>
</comment>
<feature type="region of interest" description="Disordered" evidence="1">
    <location>
        <begin position="88"/>
        <end position="168"/>
    </location>
</feature>
<dbReference type="EMBL" id="JACGCM010000004">
    <property type="protein sequence ID" value="KAF6177092.1"/>
    <property type="molecule type" value="Genomic_DNA"/>
</dbReference>
<evidence type="ECO:0000313" key="3">
    <source>
        <dbReference type="Proteomes" id="UP000541444"/>
    </source>
</evidence>
<accession>A0A7J7PCW7</accession>
<feature type="compositionally biased region" description="Acidic residues" evidence="1">
    <location>
        <begin position="92"/>
        <end position="113"/>
    </location>
</feature>
<feature type="compositionally biased region" description="Basic residues" evidence="1">
    <location>
        <begin position="121"/>
        <end position="135"/>
    </location>
</feature>
<organism evidence="2 3">
    <name type="scientific">Kingdonia uniflora</name>
    <dbReference type="NCBI Taxonomy" id="39325"/>
    <lineage>
        <taxon>Eukaryota</taxon>
        <taxon>Viridiplantae</taxon>
        <taxon>Streptophyta</taxon>
        <taxon>Embryophyta</taxon>
        <taxon>Tracheophyta</taxon>
        <taxon>Spermatophyta</taxon>
        <taxon>Magnoliopsida</taxon>
        <taxon>Ranunculales</taxon>
        <taxon>Circaeasteraceae</taxon>
        <taxon>Kingdonia</taxon>
    </lineage>
</organism>
<proteinExistence type="predicted"/>
<keyword evidence="3" id="KW-1185">Reference proteome</keyword>
<name>A0A7J7PCW7_9MAGN</name>
<reference evidence="2 3" key="1">
    <citation type="journal article" date="2020" name="IScience">
        <title>Genome Sequencing of the Endangered Kingdonia uniflora (Circaeasteraceae, Ranunculales) Reveals Potential Mechanisms of Evolutionary Specialization.</title>
        <authorList>
            <person name="Sun Y."/>
            <person name="Deng T."/>
            <person name="Zhang A."/>
            <person name="Moore M.J."/>
            <person name="Landis J.B."/>
            <person name="Lin N."/>
            <person name="Zhang H."/>
            <person name="Zhang X."/>
            <person name="Huang J."/>
            <person name="Zhang X."/>
            <person name="Sun H."/>
            <person name="Wang H."/>
        </authorList>
    </citation>
    <scope>NUCLEOTIDE SEQUENCE [LARGE SCALE GENOMIC DNA]</scope>
    <source>
        <strain evidence="2">TB1705</strain>
        <tissue evidence="2">Leaf</tissue>
    </source>
</reference>
<gene>
    <name evidence="2" type="ORF">GIB67_015967</name>
</gene>
<evidence type="ECO:0000313" key="2">
    <source>
        <dbReference type="EMBL" id="KAF6177092.1"/>
    </source>
</evidence>
<dbReference type="Proteomes" id="UP000541444">
    <property type="component" value="Unassembled WGS sequence"/>
</dbReference>
<protein>
    <submittedName>
        <fullName evidence="2">Uncharacterized protein</fullName>
    </submittedName>
</protein>